<dbReference type="AlphaFoldDB" id="A0AAD4S9T3"/>
<dbReference type="PANTHER" id="PTHR24177">
    <property type="entry name" value="CASKIN"/>
    <property type="match status" value="1"/>
</dbReference>
<dbReference type="GO" id="GO:0016020">
    <property type="term" value="C:membrane"/>
    <property type="evidence" value="ECO:0007669"/>
    <property type="project" value="TreeGrafter"/>
</dbReference>
<evidence type="ECO:0000313" key="3">
    <source>
        <dbReference type="Proteomes" id="UP001202328"/>
    </source>
</evidence>
<feature type="transmembrane region" description="Helical" evidence="1">
    <location>
        <begin position="60"/>
        <end position="80"/>
    </location>
</feature>
<organism evidence="2 3">
    <name type="scientific">Papaver atlanticum</name>
    <dbReference type="NCBI Taxonomy" id="357466"/>
    <lineage>
        <taxon>Eukaryota</taxon>
        <taxon>Viridiplantae</taxon>
        <taxon>Streptophyta</taxon>
        <taxon>Embryophyta</taxon>
        <taxon>Tracheophyta</taxon>
        <taxon>Spermatophyta</taxon>
        <taxon>Magnoliopsida</taxon>
        <taxon>Ranunculales</taxon>
        <taxon>Papaveraceae</taxon>
        <taxon>Papaveroideae</taxon>
        <taxon>Papaver</taxon>
    </lineage>
</organism>
<dbReference type="Proteomes" id="UP001202328">
    <property type="component" value="Unassembled WGS sequence"/>
</dbReference>
<protein>
    <submittedName>
        <fullName evidence="2">Uncharacterized protein</fullName>
    </submittedName>
</protein>
<accession>A0AAD4S9T3</accession>
<name>A0AAD4S9T3_9MAGN</name>
<dbReference type="EMBL" id="JAJJMB010012676">
    <property type="protein sequence ID" value="KAI3874177.1"/>
    <property type="molecule type" value="Genomic_DNA"/>
</dbReference>
<sequence length="101" mass="11256">MFLSILTSRYAEEDFLRSLPKRLIIGLGTLFISIAAMMIAFAAALSIVLQRKLKWASIPIALVACLPVTLFALLQFPLLVEIYLSTYGVGIFRADSKYKLD</sequence>
<keyword evidence="3" id="KW-1185">Reference proteome</keyword>
<reference evidence="2" key="1">
    <citation type="submission" date="2022-04" db="EMBL/GenBank/DDBJ databases">
        <title>A functionally conserved STORR gene fusion in Papaver species that diverged 16.8 million years ago.</title>
        <authorList>
            <person name="Catania T."/>
        </authorList>
    </citation>
    <scope>NUCLEOTIDE SEQUENCE</scope>
    <source>
        <strain evidence="2">S-188037</strain>
    </source>
</reference>
<keyword evidence="1" id="KW-1133">Transmembrane helix</keyword>
<keyword evidence="1" id="KW-0472">Membrane</keyword>
<evidence type="ECO:0000313" key="2">
    <source>
        <dbReference type="EMBL" id="KAI3874177.1"/>
    </source>
</evidence>
<gene>
    <name evidence="2" type="ORF">MKW98_015154</name>
</gene>
<proteinExistence type="predicted"/>
<keyword evidence="1" id="KW-0812">Transmembrane</keyword>
<feature type="transmembrane region" description="Helical" evidence="1">
    <location>
        <begin position="23"/>
        <end position="48"/>
    </location>
</feature>
<evidence type="ECO:0000256" key="1">
    <source>
        <dbReference type="SAM" id="Phobius"/>
    </source>
</evidence>
<dbReference type="PANTHER" id="PTHR24177:SF292">
    <property type="entry name" value="ANKYRIN REPEAT FAMILY PROTEIN-RELATED"/>
    <property type="match status" value="1"/>
</dbReference>
<comment type="caution">
    <text evidence="2">The sequence shown here is derived from an EMBL/GenBank/DDBJ whole genome shotgun (WGS) entry which is preliminary data.</text>
</comment>